<dbReference type="EMBL" id="MUYU01000015">
    <property type="protein sequence ID" value="OOS23595.1"/>
    <property type="molecule type" value="Genomic_DNA"/>
</dbReference>
<comment type="caution">
    <text evidence="2">The sequence shown here is derived from an EMBL/GenBank/DDBJ whole genome shotgun (WGS) entry which is preliminary data.</text>
</comment>
<feature type="signal peptide" evidence="1">
    <location>
        <begin position="1"/>
        <end position="33"/>
    </location>
</feature>
<sequence length="199" mass="23074">MNRLFDYVAKLSTMPKMMMGMAFAMMTMMPAFATEQTITDEQFIKTKNINLIKSLYMTSLDKSNPEYYDIWRMYITPDFTKVLHDDVMAFSDVDFSCRGANPLLIEWQFVQSVDKIHFEAPSDNLVIATMAVPMDYALYGQYNQAKISFALMTDEHGYYPRIDEIYHEFLKNGEMVDGHHAEKLAVRRCVAEHLSAPKE</sequence>
<evidence type="ECO:0000313" key="3">
    <source>
        <dbReference type="Proteomes" id="UP000189800"/>
    </source>
</evidence>
<evidence type="ECO:0000256" key="1">
    <source>
        <dbReference type="SAM" id="SignalP"/>
    </source>
</evidence>
<feature type="chain" id="PRO_5013182147" evidence="1">
    <location>
        <begin position="34"/>
        <end position="199"/>
    </location>
</feature>
<evidence type="ECO:0000313" key="2">
    <source>
        <dbReference type="EMBL" id="OOS23595.1"/>
    </source>
</evidence>
<proteinExistence type="predicted"/>
<accession>A0A1T0CMP7</accession>
<dbReference type="Proteomes" id="UP000189800">
    <property type="component" value="Unassembled WGS sequence"/>
</dbReference>
<organism evidence="2 3">
    <name type="scientific">Moraxella pluranimalium</name>
    <dbReference type="NCBI Taxonomy" id="470453"/>
    <lineage>
        <taxon>Bacteria</taxon>
        <taxon>Pseudomonadati</taxon>
        <taxon>Pseudomonadota</taxon>
        <taxon>Gammaproteobacteria</taxon>
        <taxon>Moraxellales</taxon>
        <taxon>Moraxellaceae</taxon>
        <taxon>Moraxella</taxon>
    </lineage>
</organism>
<keyword evidence="1" id="KW-0732">Signal</keyword>
<protein>
    <submittedName>
        <fullName evidence="2">Uncharacterized protein</fullName>
    </submittedName>
</protein>
<dbReference type="STRING" id="470453.B0680_06460"/>
<gene>
    <name evidence="2" type="ORF">B0680_06460</name>
</gene>
<name>A0A1T0CMP7_9GAMM</name>
<reference evidence="2 3" key="1">
    <citation type="submission" date="2017-02" db="EMBL/GenBank/DDBJ databases">
        <title>Draft genome sequence of Moraxella pluranimalium CCUG 54913T type strain.</title>
        <authorList>
            <person name="Salva-Serra F."/>
            <person name="Engstrom-Jakobsson H."/>
            <person name="Thorell K."/>
            <person name="Jaen-Luchoro D."/>
            <person name="Gonzales-Siles L."/>
            <person name="Karlsson R."/>
            <person name="Yazdan S."/>
            <person name="Boulund F."/>
            <person name="Johnning A."/>
            <person name="Engstrand L."/>
            <person name="Kristiansson E."/>
            <person name="Moore E."/>
        </authorList>
    </citation>
    <scope>NUCLEOTIDE SEQUENCE [LARGE SCALE GENOMIC DNA]</scope>
    <source>
        <strain evidence="2 3">CCUG 54913</strain>
    </source>
</reference>
<keyword evidence="3" id="KW-1185">Reference proteome</keyword>
<dbReference type="AlphaFoldDB" id="A0A1T0CMP7"/>